<dbReference type="RefSeq" id="WP_158642566.1">
    <property type="nucleotide sequence ID" value="NZ_BAAAFY010000001.1"/>
</dbReference>
<reference evidence="1 2" key="1">
    <citation type="journal article" date="2013" name="Stand. Genomic Sci.">
        <title>Genomic Encyclopedia of Type Strains, Phase I: The one thousand microbial genomes (KMG-I) project.</title>
        <authorList>
            <person name="Kyrpides N.C."/>
            <person name="Woyke T."/>
            <person name="Eisen J.A."/>
            <person name="Garrity G."/>
            <person name="Lilburn T.G."/>
            <person name="Beck B.J."/>
            <person name="Whitman W.B."/>
            <person name="Hugenholtz P."/>
            <person name="Klenk H.P."/>
        </authorList>
    </citation>
    <scope>NUCLEOTIDE SEQUENCE [LARGE SCALE GENOMIC DNA]</scope>
    <source>
        <strain evidence="1 2">DSM 13484</strain>
    </source>
</reference>
<keyword evidence="2" id="KW-1185">Reference proteome</keyword>
<name>A0A562TH54_CHIJA</name>
<dbReference type="AlphaFoldDB" id="A0A562TH54"/>
<evidence type="ECO:0000313" key="2">
    <source>
        <dbReference type="Proteomes" id="UP000316778"/>
    </source>
</evidence>
<protein>
    <submittedName>
        <fullName evidence="1">Uncharacterized protein</fullName>
    </submittedName>
</protein>
<evidence type="ECO:0000313" key="1">
    <source>
        <dbReference type="EMBL" id="TWI92160.1"/>
    </source>
</evidence>
<dbReference type="Proteomes" id="UP000316778">
    <property type="component" value="Unassembled WGS sequence"/>
</dbReference>
<proteinExistence type="predicted"/>
<comment type="caution">
    <text evidence="1">The sequence shown here is derived from an EMBL/GenBank/DDBJ whole genome shotgun (WGS) entry which is preliminary data.</text>
</comment>
<accession>A0A562TH54</accession>
<gene>
    <name evidence="1" type="ORF">LX66_1543</name>
</gene>
<sequence length="48" mass="5100">MKKKTSKKLLLDKIKIAQLSNMHQGAVQAAAPTITRCSAMGCPSILAC</sequence>
<dbReference type="EMBL" id="VLLG01000002">
    <property type="protein sequence ID" value="TWI92160.1"/>
    <property type="molecule type" value="Genomic_DNA"/>
</dbReference>
<organism evidence="1 2">
    <name type="scientific">Chitinophaga japonensis</name>
    <name type="common">Flexibacter japonensis</name>
    <dbReference type="NCBI Taxonomy" id="104662"/>
    <lineage>
        <taxon>Bacteria</taxon>
        <taxon>Pseudomonadati</taxon>
        <taxon>Bacteroidota</taxon>
        <taxon>Chitinophagia</taxon>
        <taxon>Chitinophagales</taxon>
        <taxon>Chitinophagaceae</taxon>
        <taxon>Chitinophaga</taxon>
    </lineage>
</organism>